<sequence>MKSRDVYLKHLARRRLRTKAHRRRTARRGLPHPAAKTVLFVGKAVQNLTGKTVLFIDKTEPCYHQPVFSGAGVVWRSSSLAPTTSGVDVQGV</sequence>
<proteinExistence type="predicted"/>
<reference evidence="1 2" key="1">
    <citation type="journal article" date="2017" name="Curr. Biol.">
        <title>The Evolution of Venom by Co-option of Single-Copy Genes.</title>
        <authorList>
            <person name="Martinson E.O."/>
            <person name="Mrinalini"/>
            <person name="Kelkar Y.D."/>
            <person name="Chang C.H."/>
            <person name="Werren J.H."/>
        </authorList>
    </citation>
    <scope>NUCLEOTIDE SEQUENCE [LARGE SCALE GENOMIC DNA]</scope>
    <source>
        <strain evidence="1 2">Alberta</strain>
        <tissue evidence="1">Whole body</tissue>
    </source>
</reference>
<gene>
    <name evidence="1" type="ORF">TSAR_000695</name>
</gene>
<comment type="caution">
    <text evidence="1">The sequence shown here is derived from an EMBL/GenBank/DDBJ whole genome shotgun (WGS) entry which is preliminary data.</text>
</comment>
<keyword evidence="2" id="KW-1185">Reference proteome</keyword>
<name>A0A232EUB9_9HYME</name>
<dbReference type="EMBL" id="NNAY01002139">
    <property type="protein sequence ID" value="OXU21955.1"/>
    <property type="molecule type" value="Genomic_DNA"/>
</dbReference>
<dbReference type="Proteomes" id="UP000215335">
    <property type="component" value="Unassembled WGS sequence"/>
</dbReference>
<protein>
    <submittedName>
        <fullName evidence="1">Uncharacterized protein</fullName>
    </submittedName>
</protein>
<dbReference type="AlphaFoldDB" id="A0A232EUB9"/>
<evidence type="ECO:0000313" key="1">
    <source>
        <dbReference type="EMBL" id="OXU21955.1"/>
    </source>
</evidence>
<evidence type="ECO:0000313" key="2">
    <source>
        <dbReference type="Proteomes" id="UP000215335"/>
    </source>
</evidence>
<organism evidence="1 2">
    <name type="scientific">Trichomalopsis sarcophagae</name>
    <dbReference type="NCBI Taxonomy" id="543379"/>
    <lineage>
        <taxon>Eukaryota</taxon>
        <taxon>Metazoa</taxon>
        <taxon>Ecdysozoa</taxon>
        <taxon>Arthropoda</taxon>
        <taxon>Hexapoda</taxon>
        <taxon>Insecta</taxon>
        <taxon>Pterygota</taxon>
        <taxon>Neoptera</taxon>
        <taxon>Endopterygota</taxon>
        <taxon>Hymenoptera</taxon>
        <taxon>Apocrita</taxon>
        <taxon>Proctotrupomorpha</taxon>
        <taxon>Chalcidoidea</taxon>
        <taxon>Pteromalidae</taxon>
        <taxon>Pteromalinae</taxon>
        <taxon>Trichomalopsis</taxon>
    </lineage>
</organism>
<accession>A0A232EUB9</accession>